<gene>
    <name evidence="4" type="primary">hbpA_2</name>
    <name evidence="4" type="ORF">EHSB41UT_01755</name>
</gene>
<keyword evidence="5" id="KW-1185">Reference proteome</keyword>
<feature type="transmembrane region" description="Helical" evidence="1">
    <location>
        <begin position="693"/>
        <end position="711"/>
    </location>
</feature>
<dbReference type="InterPro" id="IPR039424">
    <property type="entry name" value="SBP_5"/>
</dbReference>
<dbReference type="CDD" id="cd08505">
    <property type="entry name" value="PBP2_NikA_DppA_OppA_like_18"/>
    <property type="match status" value="1"/>
</dbReference>
<dbReference type="PANTHER" id="PTHR30290">
    <property type="entry name" value="PERIPLASMIC BINDING COMPONENT OF ABC TRANSPORTER"/>
    <property type="match status" value="1"/>
</dbReference>
<feature type="signal peptide" evidence="2">
    <location>
        <begin position="1"/>
        <end position="23"/>
    </location>
</feature>
<dbReference type="Gene3D" id="3.40.190.10">
    <property type="entry name" value="Periplasmic binding protein-like II"/>
    <property type="match status" value="1"/>
</dbReference>
<dbReference type="GO" id="GO:1904680">
    <property type="term" value="F:peptide transmembrane transporter activity"/>
    <property type="evidence" value="ECO:0007669"/>
    <property type="project" value="TreeGrafter"/>
</dbReference>
<dbReference type="Proteomes" id="UP000196573">
    <property type="component" value="Unassembled WGS sequence"/>
</dbReference>
<dbReference type="OrthoDB" id="9801912at2"/>
<dbReference type="Gene3D" id="3.10.105.10">
    <property type="entry name" value="Dipeptide-binding Protein, Domain 3"/>
    <property type="match status" value="1"/>
</dbReference>
<sequence length="726" mass="83017">MKCRNLGRSSLLGATLLLLSACSDDPWNRPLPPDESGQKVYYSSYTGQPKHLDPVRAYSSDEGAIIDQIYDTPLQYHFLKRPYELEPSVATSMPLVEMLDENLQPLPEGSDAKPAFSRYTITIKSGIKYQPHPAFAKADNGQPLYFFNTVEQGSTYKELKDFEVHGTDVLTSDDFIYTLKRMSDPANKAPLIGLMSGYIVGMTELTEKLKADRKEDQWLDLRQYELEGVQKVDDHTYSILLKGTYPQFKYWLAFRFFAPVPWEADRFYHNPGFKDKNLTLDWNPIGTGPFMMTSNKPKREIILERNPNYREDFYPSEGMPDDVERGYLADAGKRLPFIDKAIFSNESSSTSQWSKFMQGYYDRSGETSANVTTSTFDQAFSMGPDGLELTPAMANKNIKADEELRPSINYLGFNMMDPVVGGYTEEKRKLRHAISIAWDSEELIQIFLNGMGQQAHSPVPPGLFGYRDGKEGMNPYIFNWNEATQAAERKSLEEAKQLLAEAGYPNGRDKDTGKPLILYMDYAASDSGPVPDWYRQQLKKLGIQLEFRTSDYPRFKEKMRQGNTQIFPWGWLADYPDPENFLFLLDSRQGSLKCECDGSNSSNYDNPRFDALYDRMKEIENGPERQALIDEMIAIAQKDSPWIYRYHRGEVYLSNEWTNNTKKHGISMATLKYVNVDPEQRAAQQMAWNKPNLVPLVAGVFGLIALVIPALRAFRRRQRLTIETDS</sequence>
<dbReference type="PROSITE" id="PS51257">
    <property type="entry name" value="PROKAR_LIPOPROTEIN"/>
    <property type="match status" value="1"/>
</dbReference>
<evidence type="ECO:0000313" key="4">
    <source>
        <dbReference type="EMBL" id="SMA44208.1"/>
    </source>
</evidence>
<dbReference type="AlphaFoldDB" id="A0A1X7AI58"/>
<feature type="domain" description="Solute-binding protein family 5" evidence="3">
    <location>
        <begin position="169"/>
        <end position="589"/>
    </location>
</feature>
<name>A0A1X7AI58_9GAMM</name>
<evidence type="ECO:0000256" key="2">
    <source>
        <dbReference type="SAM" id="SignalP"/>
    </source>
</evidence>
<protein>
    <submittedName>
        <fullName evidence="4">Heme-binding protein A</fullName>
    </submittedName>
</protein>
<dbReference type="SUPFAM" id="SSF53850">
    <property type="entry name" value="Periplasmic binding protein-like II"/>
    <property type="match status" value="1"/>
</dbReference>
<reference evidence="4 5" key="1">
    <citation type="submission" date="2017-03" db="EMBL/GenBank/DDBJ databases">
        <authorList>
            <person name="Afonso C.L."/>
            <person name="Miller P.J."/>
            <person name="Scott M.A."/>
            <person name="Spackman E."/>
            <person name="Goraichik I."/>
            <person name="Dimitrov K.M."/>
            <person name="Suarez D.L."/>
            <person name="Swayne D.E."/>
        </authorList>
    </citation>
    <scope>NUCLEOTIDE SEQUENCE [LARGE SCALE GENOMIC DNA]</scope>
    <source>
        <strain evidence="4">SB41UT1</strain>
    </source>
</reference>
<dbReference type="RefSeq" id="WP_087108891.1">
    <property type="nucleotide sequence ID" value="NZ_CBCSCN010000008.1"/>
</dbReference>
<dbReference type="EMBL" id="FWPT01000003">
    <property type="protein sequence ID" value="SMA44208.1"/>
    <property type="molecule type" value="Genomic_DNA"/>
</dbReference>
<proteinExistence type="predicted"/>
<dbReference type="InterPro" id="IPR000914">
    <property type="entry name" value="SBP_5_dom"/>
</dbReference>
<accession>A0A1X7AI58</accession>
<evidence type="ECO:0000259" key="3">
    <source>
        <dbReference type="Pfam" id="PF00496"/>
    </source>
</evidence>
<keyword evidence="1" id="KW-1133">Transmembrane helix</keyword>
<keyword evidence="2" id="KW-0732">Signal</keyword>
<feature type="chain" id="PRO_5013118240" evidence="2">
    <location>
        <begin position="24"/>
        <end position="726"/>
    </location>
</feature>
<evidence type="ECO:0000256" key="1">
    <source>
        <dbReference type="SAM" id="Phobius"/>
    </source>
</evidence>
<keyword evidence="1" id="KW-0812">Transmembrane</keyword>
<keyword evidence="1" id="KW-0472">Membrane</keyword>
<dbReference type="Pfam" id="PF00496">
    <property type="entry name" value="SBP_bac_5"/>
    <property type="match status" value="1"/>
</dbReference>
<organism evidence="4 5">
    <name type="scientific">Parendozoicomonas haliclonae</name>
    <dbReference type="NCBI Taxonomy" id="1960125"/>
    <lineage>
        <taxon>Bacteria</taxon>
        <taxon>Pseudomonadati</taxon>
        <taxon>Pseudomonadota</taxon>
        <taxon>Gammaproteobacteria</taxon>
        <taxon>Oceanospirillales</taxon>
        <taxon>Endozoicomonadaceae</taxon>
        <taxon>Parendozoicomonas</taxon>
    </lineage>
</organism>
<evidence type="ECO:0000313" key="5">
    <source>
        <dbReference type="Proteomes" id="UP000196573"/>
    </source>
</evidence>
<dbReference type="GO" id="GO:0015833">
    <property type="term" value="P:peptide transport"/>
    <property type="evidence" value="ECO:0007669"/>
    <property type="project" value="TreeGrafter"/>
</dbReference>